<dbReference type="Proteomes" id="UP000189670">
    <property type="component" value="Unassembled WGS sequence"/>
</dbReference>
<dbReference type="GO" id="GO:0046872">
    <property type="term" value="F:metal ion binding"/>
    <property type="evidence" value="ECO:0007669"/>
    <property type="project" value="UniProtKB-KW"/>
</dbReference>
<gene>
    <name evidence="8" type="ORF">OMM_07500</name>
</gene>
<dbReference type="GO" id="GO:0009055">
    <property type="term" value="F:electron transfer activity"/>
    <property type="evidence" value="ECO:0007669"/>
    <property type="project" value="InterPro"/>
</dbReference>
<keyword evidence="5" id="KW-0408">Iron</keyword>
<reference evidence="9" key="1">
    <citation type="submission" date="2012-11" db="EMBL/GenBank/DDBJ databases">
        <authorList>
            <person name="Lucero-Rivera Y.E."/>
            <person name="Tovar-Ramirez D."/>
        </authorList>
    </citation>
    <scope>NUCLEOTIDE SEQUENCE [LARGE SCALE GENOMIC DNA]</scope>
    <source>
        <strain evidence="9">Araruama</strain>
    </source>
</reference>
<evidence type="ECO:0000256" key="1">
    <source>
        <dbReference type="ARBA" id="ARBA00022448"/>
    </source>
</evidence>
<sequence>MASNNEKLIAYAITIVMLLIGVVGYTAFCEKVPDTPYRILFQSMAGKVQFDHMEHVKGYGLACNDCHHNLSEGETDPDSCGSCHLPDADDPIKRSDAFHKQCIGCHEGGGPTQCNGCHLL</sequence>
<dbReference type="Gene3D" id="3.90.10.10">
    <property type="entry name" value="Cytochrome C3"/>
    <property type="match status" value="1"/>
</dbReference>
<proteinExistence type="predicted"/>
<keyword evidence="1" id="KW-0813">Transport</keyword>
<keyword evidence="6" id="KW-0812">Transmembrane</keyword>
<dbReference type="AlphaFoldDB" id="A0A1V1PC53"/>
<dbReference type="CDD" id="cd08168">
    <property type="entry name" value="Cytochrom_C3"/>
    <property type="match status" value="1"/>
</dbReference>
<evidence type="ECO:0000313" key="8">
    <source>
        <dbReference type="EMBL" id="ETR72457.1"/>
    </source>
</evidence>
<evidence type="ECO:0000259" key="7">
    <source>
        <dbReference type="Pfam" id="PF02085"/>
    </source>
</evidence>
<keyword evidence="4" id="KW-0249">Electron transport</keyword>
<feature type="domain" description="Class III cytochrome C" evidence="7">
    <location>
        <begin position="36"/>
        <end position="118"/>
    </location>
</feature>
<comment type="caution">
    <text evidence="8">The sequence shown here is derived from an EMBL/GenBank/DDBJ whole genome shotgun (WGS) entry which is preliminary data.</text>
</comment>
<dbReference type="SUPFAM" id="SSF48695">
    <property type="entry name" value="Multiheme cytochromes"/>
    <property type="match status" value="1"/>
</dbReference>
<keyword evidence="6" id="KW-0472">Membrane</keyword>
<evidence type="ECO:0000256" key="2">
    <source>
        <dbReference type="ARBA" id="ARBA00022617"/>
    </source>
</evidence>
<keyword evidence="2" id="KW-0349">Heme</keyword>
<dbReference type="InterPro" id="IPR036280">
    <property type="entry name" value="Multihaem_cyt_sf"/>
</dbReference>
<dbReference type="EMBL" id="ATBP01000146">
    <property type="protein sequence ID" value="ETR72457.1"/>
    <property type="molecule type" value="Genomic_DNA"/>
</dbReference>
<dbReference type="GO" id="GO:0020037">
    <property type="term" value="F:heme binding"/>
    <property type="evidence" value="ECO:0007669"/>
    <property type="project" value="InterPro"/>
</dbReference>
<protein>
    <submittedName>
        <fullName evidence="8">Cytochrome c, class III</fullName>
    </submittedName>
</protein>
<evidence type="ECO:0000256" key="3">
    <source>
        <dbReference type="ARBA" id="ARBA00022723"/>
    </source>
</evidence>
<evidence type="ECO:0000313" key="9">
    <source>
        <dbReference type="Proteomes" id="UP000189670"/>
    </source>
</evidence>
<keyword evidence="6" id="KW-1133">Transmembrane helix</keyword>
<keyword evidence="3" id="KW-0479">Metal-binding</keyword>
<dbReference type="Pfam" id="PF02085">
    <property type="entry name" value="Cytochrom_CIII"/>
    <property type="match status" value="1"/>
</dbReference>
<organism evidence="8 9">
    <name type="scientific">Candidatus Magnetoglobus multicellularis str. Araruama</name>
    <dbReference type="NCBI Taxonomy" id="890399"/>
    <lineage>
        <taxon>Bacteria</taxon>
        <taxon>Pseudomonadati</taxon>
        <taxon>Thermodesulfobacteriota</taxon>
        <taxon>Desulfobacteria</taxon>
        <taxon>Desulfobacterales</taxon>
        <taxon>Desulfobacteraceae</taxon>
        <taxon>Candidatus Magnetoglobus</taxon>
    </lineage>
</organism>
<name>A0A1V1PC53_9BACT</name>
<dbReference type="InterPro" id="IPR020942">
    <property type="entry name" value="Cyt_c_III_dom"/>
</dbReference>
<accession>A0A1V1PC53</accession>
<evidence type="ECO:0000256" key="4">
    <source>
        <dbReference type="ARBA" id="ARBA00022982"/>
    </source>
</evidence>
<evidence type="ECO:0000256" key="6">
    <source>
        <dbReference type="SAM" id="Phobius"/>
    </source>
</evidence>
<evidence type="ECO:0000256" key="5">
    <source>
        <dbReference type="ARBA" id="ARBA00023004"/>
    </source>
</evidence>
<feature type="transmembrane region" description="Helical" evidence="6">
    <location>
        <begin position="9"/>
        <end position="28"/>
    </location>
</feature>